<evidence type="ECO:0000259" key="5">
    <source>
        <dbReference type="PROSITE" id="PS51078"/>
    </source>
</evidence>
<keyword evidence="2" id="KW-0238">DNA-binding</keyword>
<dbReference type="InterPro" id="IPR029016">
    <property type="entry name" value="GAF-like_dom_sf"/>
</dbReference>
<dbReference type="SUPFAM" id="SSF46785">
    <property type="entry name" value="Winged helix' DNA-binding domain"/>
    <property type="match status" value="1"/>
</dbReference>
<dbReference type="SMART" id="SM00346">
    <property type="entry name" value="HTH_ICLR"/>
    <property type="match status" value="1"/>
</dbReference>
<dbReference type="Pfam" id="PF12840">
    <property type="entry name" value="HTH_20"/>
    <property type="match status" value="1"/>
</dbReference>
<sequence length="255" mass="27151">MSAAERVLDALIAITSSPRAMTAAELAQQLDVPVSSVYRHIALLKQYDLVADMGRDGGFAPGPACWRIGQSFDGLQLISAIARPVMVALSETTQESVGLMQAVATDVVCVEMVESSQSLRCSFAKGRSQPLRAGASAKLLLAYQPEVVRRLVQQGALRRDALEALEAELASIRAQGHAQSESEVDMGVWGVSAPVFDSAGRLVCGLSLMAPVVRVGTRTQEFVAATVKAAADITRRLAESIDNQNQNQNQNGNSQ</sequence>
<evidence type="ECO:0000256" key="1">
    <source>
        <dbReference type="ARBA" id="ARBA00023015"/>
    </source>
</evidence>
<keyword evidence="1" id="KW-0805">Transcription regulation</keyword>
<evidence type="ECO:0000313" key="7">
    <source>
        <dbReference type="Proteomes" id="UP001597327"/>
    </source>
</evidence>
<dbReference type="PROSITE" id="PS51077">
    <property type="entry name" value="HTH_ICLR"/>
    <property type="match status" value="1"/>
</dbReference>
<dbReference type="Gene3D" id="1.10.10.10">
    <property type="entry name" value="Winged helix-like DNA-binding domain superfamily/Winged helix DNA-binding domain"/>
    <property type="match status" value="1"/>
</dbReference>
<protein>
    <submittedName>
        <fullName evidence="6">IclR family transcriptional regulator</fullName>
    </submittedName>
</protein>
<evidence type="ECO:0000259" key="4">
    <source>
        <dbReference type="PROSITE" id="PS51077"/>
    </source>
</evidence>
<name>A0ABW4JYQ2_9HYPH</name>
<dbReference type="InterPro" id="IPR036390">
    <property type="entry name" value="WH_DNA-bd_sf"/>
</dbReference>
<feature type="domain" description="HTH iclR-type" evidence="4">
    <location>
        <begin position="1"/>
        <end position="63"/>
    </location>
</feature>
<evidence type="ECO:0000256" key="2">
    <source>
        <dbReference type="ARBA" id="ARBA00023125"/>
    </source>
</evidence>
<dbReference type="SUPFAM" id="SSF55781">
    <property type="entry name" value="GAF domain-like"/>
    <property type="match status" value="1"/>
</dbReference>
<dbReference type="Pfam" id="PF01614">
    <property type="entry name" value="IclR_C"/>
    <property type="match status" value="1"/>
</dbReference>
<accession>A0ABW4JYQ2</accession>
<dbReference type="InterPro" id="IPR036388">
    <property type="entry name" value="WH-like_DNA-bd_sf"/>
</dbReference>
<dbReference type="PROSITE" id="PS51078">
    <property type="entry name" value="ICLR_ED"/>
    <property type="match status" value="1"/>
</dbReference>
<dbReference type="InterPro" id="IPR014757">
    <property type="entry name" value="Tscrpt_reg_IclR_C"/>
</dbReference>
<feature type="domain" description="IclR-ED" evidence="5">
    <location>
        <begin position="64"/>
        <end position="243"/>
    </location>
</feature>
<keyword evidence="3" id="KW-0804">Transcription</keyword>
<evidence type="ECO:0000313" key="6">
    <source>
        <dbReference type="EMBL" id="MFD1697317.1"/>
    </source>
</evidence>
<dbReference type="Gene3D" id="3.30.450.40">
    <property type="match status" value="1"/>
</dbReference>
<comment type="caution">
    <text evidence="6">The sequence shown here is derived from an EMBL/GenBank/DDBJ whole genome shotgun (WGS) entry which is preliminary data.</text>
</comment>
<reference evidence="7" key="1">
    <citation type="journal article" date="2019" name="Int. J. Syst. Evol. Microbiol.">
        <title>The Global Catalogue of Microorganisms (GCM) 10K type strain sequencing project: providing services to taxonomists for standard genome sequencing and annotation.</title>
        <authorList>
            <consortium name="The Broad Institute Genomics Platform"/>
            <consortium name="The Broad Institute Genome Sequencing Center for Infectious Disease"/>
            <person name="Wu L."/>
            <person name="Ma J."/>
        </authorList>
    </citation>
    <scope>NUCLEOTIDE SEQUENCE [LARGE SCALE GENOMIC DNA]</scope>
    <source>
        <strain evidence="7">JCM 3369</strain>
    </source>
</reference>
<dbReference type="RefSeq" id="WP_149893563.1">
    <property type="nucleotide sequence ID" value="NZ_JBHUFA010000015.1"/>
</dbReference>
<proteinExistence type="predicted"/>
<organism evidence="6 7">
    <name type="scientific">Roseibium aestuarii</name>
    <dbReference type="NCBI Taxonomy" id="2600299"/>
    <lineage>
        <taxon>Bacteria</taxon>
        <taxon>Pseudomonadati</taxon>
        <taxon>Pseudomonadota</taxon>
        <taxon>Alphaproteobacteria</taxon>
        <taxon>Hyphomicrobiales</taxon>
        <taxon>Stappiaceae</taxon>
        <taxon>Roseibium</taxon>
    </lineage>
</organism>
<dbReference type="PANTHER" id="PTHR30136">
    <property type="entry name" value="HELIX-TURN-HELIX TRANSCRIPTIONAL REGULATOR, ICLR FAMILY"/>
    <property type="match status" value="1"/>
</dbReference>
<dbReference type="InterPro" id="IPR050707">
    <property type="entry name" value="HTH_MetabolicPath_Reg"/>
</dbReference>
<dbReference type="Proteomes" id="UP001597327">
    <property type="component" value="Unassembled WGS sequence"/>
</dbReference>
<dbReference type="PANTHER" id="PTHR30136:SF24">
    <property type="entry name" value="HTH-TYPE TRANSCRIPTIONAL REPRESSOR ALLR"/>
    <property type="match status" value="1"/>
</dbReference>
<dbReference type="EMBL" id="JBHUFA010000015">
    <property type="protein sequence ID" value="MFD1697317.1"/>
    <property type="molecule type" value="Genomic_DNA"/>
</dbReference>
<gene>
    <name evidence="6" type="ORF">ACFSC7_17515</name>
</gene>
<evidence type="ECO:0000256" key="3">
    <source>
        <dbReference type="ARBA" id="ARBA00023163"/>
    </source>
</evidence>
<dbReference type="InterPro" id="IPR005471">
    <property type="entry name" value="Tscrpt_reg_IclR_N"/>
</dbReference>
<keyword evidence="7" id="KW-1185">Reference proteome</keyword>